<keyword evidence="2" id="KW-0732">Signal</keyword>
<evidence type="ECO:0000313" key="4">
    <source>
        <dbReference type="Proteomes" id="UP001307849"/>
    </source>
</evidence>
<accession>A0AAN8N688</accession>
<organism evidence="3 4">
    <name type="scientific">Arthrobotrys conoides</name>
    <dbReference type="NCBI Taxonomy" id="74498"/>
    <lineage>
        <taxon>Eukaryota</taxon>
        <taxon>Fungi</taxon>
        <taxon>Dikarya</taxon>
        <taxon>Ascomycota</taxon>
        <taxon>Pezizomycotina</taxon>
        <taxon>Orbiliomycetes</taxon>
        <taxon>Orbiliales</taxon>
        <taxon>Orbiliaceae</taxon>
        <taxon>Arthrobotrys</taxon>
    </lineage>
</organism>
<sequence length="377" mass="41474">MQISRVYFITCLNFTLWAQVLSLVTAIPLEETGAKNSTADIQSLEKPGNDTHLAVPKAVINLDNTNQTAPIRESAGSKKPPRADFDGSPYIETAEVDCQSPRDIIEHWGGRSTSELNPDLFFPEDLTWNFGTLSSPPRFLFAISTIITRRQDACYHCQCFDFDNAHTLWRPGAIFSTSILAGGPFCKCINVVREKDATEIANRDPFATLNQGYPGEQIAPLFDNSLDPNAKEMRDIEAELGTNDIDNLFNSMTTVQEMKSGFRHSRNKMLVPDTIEPYYLEGPDEPPVRRHRLSTHEIGELGGRISPSGFKIKRTSNSVDDLHILSAPLLPTESKEVKKSGTTSAPTASAAPLTNTDASPIYPIDDGSSTPKGLDSD</sequence>
<name>A0AAN8N688_9PEZI</name>
<feature type="compositionally biased region" description="Low complexity" evidence="1">
    <location>
        <begin position="342"/>
        <end position="354"/>
    </location>
</feature>
<comment type="caution">
    <text evidence="3">The sequence shown here is derived from an EMBL/GenBank/DDBJ whole genome shotgun (WGS) entry which is preliminary data.</text>
</comment>
<protein>
    <submittedName>
        <fullName evidence="3">Uncharacterized protein</fullName>
    </submittedName>
</protein>
<dbReference type="EMBL" id="JAVHJM010000009">
    <property type="protein sequence ID" value="KAK6506261.1"/>
    <property type="molecule type" value="Genomic_DNA"/>
</dbReference>
<proteinExistence type="predicted"/>
<gene>
    <name evidence="3" type="ORF">TWF506_011179</name>
</gene>
<evidence type="ECO:0000256" key="1">
    <source>
        <dbReference type="SAM" id="MobiDB-lite"/>
    </source>
</evidence>
<keyword evidence="4" id="KW-1185">Reference proteome</keyword>
<dbReference type="Proteomes" id="UP001307849">
    <property type="component" value="Unassembled WGS sequence"/>
</dbReference>
<dbReference type="AlphaFoldDB" id="A0AAN8N688"/>
<feature type="region of interest" description="Disordered" evidence="1">
    <location>
        <begin position="333"/>
        <end position="377"/>
    </location>
</feature>
<feature type="signal peptide" evidence="2">
    <location>
        <begin position="1"/>
        <end position="26"/>
    </location>
</feature>
<evidence type="ECO:0000313" key="3">
    <source>
        <dbReference type="EMBL" id="KAK6506261.1"/>
    </source>
</evidence>
<evidence type="ECO:0000256" key="2">
    <source>
        <dbReference type="SAM" id="SignalP"/>
    </source>
</evidence>
<feature type="chain" id="PRO_5042978310" evidence="2">
    <location>
        <begin position="27"/>
        <end position="377"/>
    </location>
</feature>
<reference evidence="3 4" key="1">
    <citation type="submission" date="2019-10" db="EMBL/GenBank/DDBJ databases">
        <authorList>
            <person name="Palmer J.M."/>
        </authorList>
    </citation>
    <scope>NUCLEOTIDE SEQUENCE [LARGE SCALE GENOMIC DNA]</scope>
    <source>
        <strain evidence="3 4">TWF506</strain>
    </source>
</reference>